<dbReference type="STRING" id="1859457.BET10_18360"/>
<dbReference type="Gene3D" id="1.20.1290.10">
    <property type="entry name" value="AhpD-like"/>
    <property type="match status" value="1"/>
</dbReference>
<keyword evidence="3" id="KW-1185">Reference proteome</keyword>
<dbReference type="InterPro" id="IPR003779">
    <property type="entry name" value="CMD-like"/>
</dbReference>
<dbReference type="OrthoDB" id="287782at2"/>
<accession>A0A1S1MQ07</accession>
<reference evidence="2 3" key="1">
    <citation type="submission" date="2016-09" db="EMBL/GenBank/DDBJ databases">
        <title>Pseudoalteromonas amylolytica sp. nov., isolated from the surface seawater.</title>
        <authorList>
            <person name="Wu Y.-H."/>
            <person name="Cheng H."/>
            <person name="Jin X.-B."/>
            <person name="Wang C.-S."/>
            <person name="Xu X.-W."/>
        </authorList>
    </citation>
    <scope>NUCLEOTIDE SEQUENCE [LARGE SCALE GENOMIC DNA]</scope>
    <source>
        <strain evidence="2 3">JW1</strain>
    </source>
</reference>
<name>A0A1S1MQ07_9GAMM</name>
<dbReference type="EMBL" id="MKJU01000030">
    <property type="protein sequence ID" value="OHU88784.1"/>
    <property type="molecule type" value="Genomic_DNA"/>
</dbReference>
<proteinExistence type="predicted"/>
<dbReference type="AlphaFoldDB" id="A0A1S1MQ07"/>
<feature type="domain" description="Carboxymuconolactone decarboxylase-like" evidence="1">
    <location>
        <begin position="35"/>
        <end position="96"/>
    </location>
</feature>
<comment type="caution">
    <text evidence="2">The sequence shown here is derived from an EMBL/GenBank/DDBJ whole genome shotgun (WGS) entry which is preliminary data.</text>
</comment>
<dbReference type="GO" id="GO:0051920">
    <property type="term" value="F:peroxiredoxin activity"/>
    <property type="evidence" value="ECO:0007669"/>
    <property type="project" value="InterPro"/>
</dbReference>
<dbReference type="Proteomes" id="UP000179786">
    <property type="component" value="Unassembled WGS sequence"/>
</dbReference>
<dbReference type="SUPFAM" id="SSF69118">
    <property type="entry name" value="AhpD-like"/>
    <property type="match status" value="1"/>
</dbReference>
<dbReference type="InterPro" id="IPR029032">
    <property type="entry name" value="AhpD-like"/>
</dbReference>
<gene>
    <name evidence="2" type="ORF">BET10_18360</name>
</gene>
<evidence type="ECO:0000313" key="3">
    <source>
        <dbReference type="Proteomes" id="UP000179786"/>
    </source>
</evidence>
<organism evidence="2 3">
    <name type="scientific">Pseudoalteromonas amylolytica</name>
    <dbReference type="NCBI Taxonomy" id="1859457"/>
    <lineage>
        <taxon>Bacteria</taxon>
        <taxon>Pseudomonadati</taxon>
        <taxon>Pseudomonadota</taxon>
        <taxon>Gammaproteobacteria</taxon>
        <taxon>Alteromonadales</taxon>
        <taxon>Pseudoalteromonadaceae</taxon>
        <taxon>Pseudoalteromonas</taxon>
    </lineage>
</organism>
<sequence>MINFILNKTLRAHAERYDYDVSYMQDILTNDLSAFTRFMGFQTMAAYSGNLPADAVFAARLRAILWEDCGPCTQLVVNMALEAGVSAEHIQAVIANDTKLLPQELALVVEFTDSVLAHNLYADELRAKIQAIWGQKGIVSLGLAISSMRVYPTLKYTLGYGKSCSRITLNDMTLTPNISRV</sequence>
<dbReference type="Pfam" id="PF02627">
    <property type="entry name" value="CMD"/>
    <property type="match status" value="1"/>
</dbReference>
<protein>
    <recommendedName>
        <fullName evidence="1">Carboxymuconolactone decarboxylase-like domain-containing protein</fullName>
    </recommendedName>
</protein>
<dbReference type="RefSeq" id="WP_070986696.1">
    <property type="nucleotide sequence ID" value="NZ_MKJU01000030.1"/>
</dbReference>
<evidence type="ECO:0000313" key="2">
    <source>
        <dbReference type="EMBL" id="OHU88784.1"/>
    </source>
</evidence>
<evidence type="ECO:0000259" key="1">
    <source>
        <dbReference type="Pfam" id="PF02627"/>
    </source>
</evidence>